<keyword evidence="6" id="KW-0808">Transferase</keyword>
<dbReference type="Gene3D" id="1.10.287.130">
    <property type="match status" value="1"/>
</dbReference>
<dbReference type="InterPro" id="IPR003661">
    <property type="entry name" value="HisK_dim/P_dom"/>
</dbReference>
<dbReference type="InterPro" id="IPR048760">
    <property type="entry name" value="VP0354-like_sensor_dom"/>
</dbReference>
<dbReference type="PANTHER" id="PTHR43304:SF1">
    <property type="entry name" value="PAC DOMAIN-CONTAINING PROTEIN"/>
    <property type="match status" value="1"/>
</dbReference>
<dbReference type="PRINTS" id="PR00344">
    <property type="entry name" value="BCTRLSENSOR"/>
</dbReference>
<dbReference type="AlphaFoldDB" id="A0A6G7J0K0"/>
<evidence type="ECO:0000259" key="12">
    <source>
        <dbReference type="PROSITE" id="PS50109"/>
    </source>
</evidence>
<keyword evidence="7 11" id="KW-0812">Transmembrane</keyword>
<dbReference type="SMART" id="SM00387">
    <property type="entry name" value="HATPase_c"/>
    <property type="match status" value="1"/>
</dbReference>
<evidence type="ECO:0000313" key="14">
    <source>
        <dbReference type="Proteomes" id="UP000502928"/>
    </source>
</evidence>
<proteinExistence type="predicted"/>
<dbReference type="SUPFAM" id="SSF55874">
    <property type="entry name" value="ATPase domain of HSP90 chaperone/DNA topoisomerase II/histidine kinase"/>
    <property type="match status" value="1"/>
</dbReference>
<gene>
    <name evidence="13" type="ORF">GVT53_05385</name>
</gene>
<feature type="coiled-coil region" evidence="10">
    <location>
        <begin position="333"/>
        <end position="374"/>
    </location>
</feature>
<dbReference type="InterPro" id="IPR036890">
    <property type="entry name" value="HATPase_C_sf"/>
</dbReference>
<keyword evidence="5" id="KW-0597">Phosphoprotein</keyword>
<evidence type="ECO:0000256" key="11">
    <source>
        <dbReference type="SAM" id="Phobius"/>
    </source>
</evidence>
<organism evidence="13 14">
    <name type="scientific">Flagellimonas oceani</name>
    <dbReference type="NCBI Taxonomy" id="2698672"/>
    <lineage>
        <taxon>Bacteria</taxon>
        <taxon>Pseudomonadati</taxon>
        <taxon>Bacteroidota</taxon>
        <taxon>Flavobacteriia</taxon>
        <taxon>Flavobacteriales</taxon>
        <taxon>Flavobacteriaceae</taxon>
        <taxon>Flagellimonas</taxon>
    </lineage>
</organism>
<dbReference type="InterPro" id="IPR052162">
    <property type="entry name" value="Sensor_kinase/Photoreceptor"/>
</dbReference>
<evidence type="ECO:0000256" key="6">
    <source>
        <dbReference type="ARBA" id="ARBA00022679"/>
    </source>
</evidence>
<dbReference type="SUPFAM" id="SSF47384">
    <property type="entry name" value="Homodimeric domain of signal transducing histidine kinase"/>
    <property type="match status" value="1"/>
</dbReference>
<dbReference type="RefSeq" id="WP_166247789.1">
    <property type="nucleotide sequence ID" value="NZ_CP049616.1"/>
</dbReference>
<evidence type="ECO:0000256" key="1">
    <source>
        <dbReference type="ARBA" id="ARBA00000085"/>
    </source>
</evidence>
<keyword evidence="14" id="KW-1185">Reference proteome</keyword>
<dbReference type="CDD" id="cd00075">
    <property type="entry name" value="HATPase"/>
    <property type="match status" value="1"/>
</dbReference>
<dbReference type="Gene3D" id="3.30.450.20">
    <property type="entry name" value="PAS domain"/>
    <property type="match status" value="1"/>
</dbReference>
<dbReference type="InterPro" id="IPR004358">
    <property type="entry name" value="Sig_transdc_His_kin-like_C"/>
</dbReference>
<keyword evidence="10" id="KW-0175">Coiled coil</keyword>
<dbReference type="EC" id="2.7.13.3" evidence="3"/>
<evidence type="ECO:0000256" key="3">
    <source>
        <dbReference type="ARBA" id="ARBA00012438"/>
    </source>
</evidence>
<evidence type="ECO:0000256" key="4">
    <source>
        <dbReference type="ARBA" id="ARBA00022475"/>
    </source>
</evidence>
<feature type="transmembrane region" description="Helical" evidence="11">
    <location>
        <begin position="315"/>
        <end position="334"/>
    </location>
</feature>
<sequence>MWKRIIKTSLALYIPLLIFSLVWGYLQKDSLIKNMGEIQQRNILNKSYHLIDQSIILVKITSFWSDVKFPESFSEENPLDSTFISNYIRIMQGLDVYHQLRFIDLHGDEVMRYERFSPDSMTPAPLQSKIDRGYFQKGLTLSKGQIYVTPIELNRENGVLETPHKPVIRGVTPIFDNRNVQVGLAVVNFDMDKIFGLMRTRITDDNFYLLDKDRNVITTNLSNGILPHQSHMSPMDSSIKKRLELKKLIFPRDTFFMENGSLWAYQNVRTGFEKDVGMNRYADMAEIVSDDSWAILQETPHQYLRERLQPIRRNLILFNALTLIVIAIIAMVYARTQRERKNFLEQLQHQKNALVKSQAQLKESNNLVKSANERLKVRNRQLEDFNYVVAHNLKAPVTSMSIIVNMLGKSEDKKTMRELLPKLETISNNISTLTEDVQTYVSILNNQDLKVENVNLLLLIKNVENDFVENLLDEAPHEFETIYKLDAWHSIKCSPFYMKSIVQNLISNAIKYRQSDAESHIVFESAWENDKKVLYVKDNGLGIDMERHKDSLFKLYKRFHRSYSGKGMGLFIVKSQLEAMNASIEVESKEGVGTTFKIKFH</sequence>
<dbReference type="Proteomes" id="UP000502928">
    <property type="component" value="Chromosome"/>
</dbReference>
<dbReference type="PROSITE" id="PS50109">
    <property type="entry name" value="HIS_KIN"/>
    <property type="match status" value="1"/>
</dbReference>
<evidence type="ECO:0000256" key="5">
    <source>
        <dbReference type="ARBA" id="ARBA00022553"/>
    </source>
</evidence>
<comment type="subcellular location">
    <subcellularLocation>
        <location evidence="2">Cell membrane</location>
        <topology evidence="2">Multi-pass membrane protein</topology>
    </subcellularLocation>
</comment>
<feature type="domain" description="Histidine kinase" evidence="12">
    <location>
        <begin position="388"/>
        <end position="601"/>
    </location>
</feature>
<name>A0A6G7J0K0_9FLAO</name>
<evidence type="ECO:0000256" key="2">
    <source>
        <dbReference type="ARBA" id="ARBA00004651"/>
    </source>
</evidence>
<evidence type="ECO:0000256" key="9">
    <source>
        <dbReference type="ARBA" id="ARBA00022989"/>
    </source>
</evidence>
<dbReference type="GO" id="GO:0000155">
    <property type="term" value="F:phosphorelay sensor kinase activity"/>
    <property type="evidence" value="ECO:0007669"/>
    <property type="project" value="InterPro"/>
</dbReference>
<dbReference type="PANTHER" id="PTHR43304">
    <property type="entry name" value="PHYTOCHROME-LIKE PROTEIN CPH1"/>
    <property type="match status" value="1"/>
</dbReference>
<dbReference type="InterPro" id="IPR036097">
    <property type="entry name" value="HisK_dim/P_sf"/>
</dbReference>
<protein>
    <recommendedName>
        <fullName evidence="3">histidine kinase</fullName>
        <ecNumber evidence="3">2.7.13.3</ecNumber>
    </recommendedName>
</protein>
<dbReference type="Pfam" id="PF02518">
    <property type="entry name" value="HATPase_c"/>
    <property type="match status" value="1"/>
</dbReference>
<dbReference type="EMBL" id="CP049616">
    <property type="protein sequence ID" value="QII44128.1"/>
    <property type="molecule type" value="Genomic_DNA"/>
</dbReference>
<keyword evidence="9 11" id="KW-1133">Transmembrane helix</keyword>
<dbReference type="InterPro" id="IPR003594">
    <property type="entry name" value="HATPase_dom"/>
</dbReference>
<dbReference type="SUPFAM" id="SSF103190">
    <property type="entry name" value="Sensory domain-like"/>
    <property type="match status" value="1"/>
</dbReference>
<dbReference type="Pfam" id="PF21623">
    <property type="entry name" value="HK_sensor_dom_bact"/>
    <property type="match status" value="1"/>
</dbReference>
<keyword evidence="4" id="KW-1003">Cell membrane</keyword>
<reference evidence="13 14" key="1">
    <citation type="submission" date="2020-02" db="EMBL/GenBank/DDBJ databases">
        <title>Complete genome of Muricauda sp. 501str8.</title>
        <authorList>
            <person name="Dong B."/>
            <person name="Zhu S."/>
            <person name="Yang J."/>
            <person name="Chen J."/>
        </authorList>
    </citation>
    <scope>NUCLEOTIDE SEQUENCE [LARGE SCALE GENOMIC DNA]</scope>
    <source>
        <strain evidence="13 14">501str8</strain>
    </source>
</reference>
<evidence type="ECO:0000256" key="8">
    <source>
        <dbReference type="ARBA" id="ARBA00022777"/>
    </source>
</evidence>
<dbReference type="KEGG" id="mut:GVT53_05385"/>
<evidence type="ECO:0000256" key="10">
    <source>
        <dbReference type="SAM" id="Coils"/>
    </source>
</evidence>
<evidence type="ECO:0000313" key="13">
    <source>
        <dbReference type="EMBL" id="QII44128.1"/>
    </source>
</evidence>
<dbReference type="InterPro" id="IPR029151">
    <property type="entry name" value="Sensor-like_sf"/>
</dbReference>
<dbReference type="Gene3D" id="3.30.565.10">
    <property type="entry name" value="Histidine kinase-like ATPase, C-terminal domain"/>
    <property type="match status" value="1"/>
</dbReference>
<accession>A0A6G7J0K0</accession>
<evidence type="ECO:0000256" key="7">
    <source>
        <dbReference type="ARBA" id="ARBA00022692"/>
    </source>
</evidence>
<keyword evidence="8 13" id="KW-0418">Kinase</keyword>
<comment type="catalytic activity">
    <reaction evidence="1">
        <text>ATP + protein L-histidine = ADP + protein N-phospho-L-histidine.</text>
        <dbReference type="EC" id="2.7.13.3"/>
    </reaction>
</comment>
<keyword evidence="11" id="KW-0472">Membrane</keyword>
<dbReference type="InterPro" id="IPR005467">
    <property type="entry name" value="His_kinase_dom"/>
</dbReference>
<dbReference type="CDD" id="cd00082">
    <property type="entry name" value="HisKA"/>
    <property type="match status" value="1"/>
</dbReference>
<dbReference type="GO" id="GO:0005886">
    <property type="term" value="C:plasma membrane"/>
    <property type="evidence" value="ECO:0007669"/>
    <property type="project" value="UniProtKB-SubCell"/>
</dbReference>